<dbReference type="PATRIC" id="fig|29311.18.peg.2493"/>
<protein>
    <recommendedName>
        <fullName evidence="5">Lipoprotein</fullName>
    </recommendedName>
</protein>
<dbReference type="InterPro" id="IPR052022">
    <property type="entry name" value="26kDa_periplasmic_antigen"/>
</dbReference>
<gene>
    <name evidence="3" type="ORF">ABH38_18030</name>
</gene>
<name>A0A0I9YJX3_9MYCO</name>
<accession>A0A0I9YJX3</accession>
<sequence>MPITIRPRFARRSTAVAAAGLAIITVSACDKHNPAPPGANPRQVTVVGAGQVQGVPDTLTADVAIEFTEPDVTTAMNQTNDRQQAVISALVSAGMDRKNISTTNVTLQPEYSRSELAGTATIAGYRASNAIEVKIRPPDTASKMLALIVSTGGDATRISSVSYSIADDSPLVKDARARAFQDAKSRADQYAQLSGLRLGRVLSISETTGGTPVAGMPPAPQRGTSAVPLEPGQQTVSFSVTAVWELD</sequence>
<dbReference type="EMBL" id="LDPR01000022">
    <property type="protein sequence ID" value="KLO34724.1"/>
    <property type="molecule type" value="Genomic_DNA"/>
</dbReference>
<keyword evidence="2" id="KW-0732">Signal</keyword>
<keyword evidence="4" id="KW-1185">Reference proteome</keyword>
<dbReference type="AlphaFoldDB" id="A0A0I9YJX3"/>
<feature type="chain" id="PRO_5005239098" description="Lipoprotein" evidence="2">
    <location>
        <begin position="29"/>
        <end position="247"/>
    </location>
</feature>
<dbReference type="PANTHER" id="PTHR34387">
    <property type="entry name" value="SLR1258 PROTEIN"/>
    <property type="match status" value="1"/>
</dbReference>
<evidence type="ECO:0000313" key="3">
    <source>
        <dbReference type="EMBL" id="KLO34724.1"/>
    </source>
</evidence>
<feature type="region of interest" description="Disordered" evidence="1">
    <location>
        <begin position="208"/>
        <end position="231"/>
    </location>
</feature>
<evidence type="ECO:0000313" key="4">
    <source>
        <dbReference type="Proteomes" id="UP000036334"/>
    </source>
</evidence>
<proteinExistence type="predicted"/>
<dbReference type="PANTHER" id="PTHR34387:SF1">
    <property type="entry name" value="PERIPLASMIC IMMUNOGENIC PROTEIN"/>
    <property type="match status" value="1"/>
</dbReference>
<dbReference type="RefSeq" id="WP_047316407.1">
    <property type="nucleotide sequence ID" value="NZ_LDPQ01000027.1"/>
</dbReference>
<evidence type="ECO:0000256" key="1">
    <source>
        <dbReference type="SAM" id="MobiDB-lite"/>
    </source>
</evidence>
<dbReference type="Proteomes" id="UP000036334">
    <property type="component" value="Unassembled WGS sequence"/>
</dbReference>
<feature type="signal peptide" evidence="2">
    <location>
        <begin position="1"/>
        <end position="28"/>
    </location>
</feature>
<dbReference type="OrthoDB" id="5195768at2"/>
<evidence type="ECO:0000256" key="2">
    <source>
        <dbReference type="SAM" id="SignalP"/>
    </source>
</evidence>
<dbReference type="GO" id="GO:0006974">
    <property type="term" value="P:DNA damage response"/>
    <property type="evidence" value="ECO:0007669"/>
    <property type="project" value="TreeGrafter"/>
</dbReference>
<dbReference type="Pfam" id="PF04402">
    <property type="entry name" value="SIMPL"/>
    <property type="match status" value="1"/>
</dbReference>
<evidence type="ECO:0008006" key="5">
    <source>
        <dbReference type="Google" id="ProtNLM"/>
    </source>
</evidence>
<dbReference type="Gene3D" id="3.30.110.170">
    <property type="entry name" value="Protein of unknown function (DUF541), domain 1"/>
    <property type="match status" value="1"/>
</dbReference>
<dbReference type="PROSITE" id="PS51257">
    <property type="entry name" value="PROKAR_LIPOPROTEIN"/>
    <property type="match status" value="1"/>
</dbReference>
<reference evidence="3 4" key="1">
    <citation type="submission" date="2015-05" db="EMBL/GenBank/DDBJ databases">
        <title>Genome sequence of Mycobacterium haemophilum.</title>
        <authorList>
            <person name="Greninger A.L."/>
            <person name="Cunningham G."/>
            <person name="Miller S."/>
        </authorList>
    </citation>
    <scope>NUCLEOTIDE SEQUENCE [LARGE SCALE GENOMIC DNA]</scope>
    <source>
        <strain evidence="4">UC1</strain>
    </source>
</reference>
<dbReference type="STRING" id="1202450.B586_04210"/>
<dbReference type="InterPro" id="IPR007497">
    <property type="entry name" value="SIMPL/DUF541"/>
</dbReference>
<dbReference type="Gene3D" id="3.30.70.2970">
    <property type="entry name" value="Protein of unknown function (DUF541), domain 2"/>
    <property type="match status" value="1"/>
</dbReference>
<comment type="caution">
    <text evidence="3">The sequence shown here is derived from an EMBL/GenBank/DDBJ whole genome shotgun (WGS) entry which is preliminary data.</text>
</comment>
<organism evidence="3 4">
    <name type="scientific">Mycobacterium haemophilum</name>
    <dbReference type="NCBI Taxonomy" id="29311"/>
    <lineage>
        <taxon>Bacteria</taxon>
        <taxon>Bacillati</taxon>
        <taxon>Actinomycetota</taxon>
        <taxon>Actinomycetes</taxon>
        <taxon>Mycobacteriales</taxon>
        <taxon>Mycobacteriaceae</taxon>
        <taxon>Mycobacterium</taxon>
    </lineage>
</organism>